<evidence type="ECO:0000313" key="2">
    <source>
        <dbReference type="EMBL" id="SMC16509.1"/>
    </source>
</evidence>
<keyword evidence="3" id="KW-1185">Reference proteome</keyword>
<dbReference type="Pfam" id="PF00582">
    <property type="entry name" value="Usp"/>
    <property type="match status" value="1"/>
</dbReference>
<evidence type="ECO:0000259" key="1">
    <source>
        <dbReference type="Pfam" id="PF00582"/>
    </source>
</evidence>
<dbReference type="InterPro" id="IPR014729">
    <property type="entry name" value="Rossmann-like_a/b/a_fold"/>
</dbReference>
<dbReference type="RefSeq" id="WP_170920237.1">
    <property type="nucleotide sequence ID" value="NZ_FWXF01000001.1"/>
</dbReference>
<organism evidence="2 3">
    <name type="scientific">Desulfacinum hydrothermale DSM 13146</name>
    <dbReference type="NCBI Taxonomy" id="1121390"/>
    <lineage>
        <taxon>Bacteria</taxon>
        <taxon>Pseudomonadati</taxon>
        <taxon>Thermodesulfobacteriota</taxon>
        <taxon>Syntrophobacteria</taxon>
        <taxon>Syntrophobacterales</taxon>
        <taxon>Syntrophobacteraceae</taxon>
        <taxon>Desulfacinum</taxon>
    </lineage>
</organism>
<dbReference type="SUPFAM" id="SSF52402">
    <property type="entry name" value="Adenine nucleotide alpha hydrolases-like"/>
    <property type="match status" value="1"/>
</dbReference>
<accession>A0A1W1WXQ5</accession>
<dbReference type="Proteomes" id="UP000192783">
    <property type="component" value="Unassembled WGS sequence"/>
</dbReference>
<dbReference type="CDD" id="cd00293">
    <property type="entry name" value="USP-like"/>
    <property type="match status" value="1"/>
</dbReference>
<sequence length="147" mass="16390">MERIVVTVSDEGMEALGALARGISLARRIGARLYVLSLERPGSRAAGASSRLFSVGDEVAERMQMLIEGARADGVSVDIHISEGSYEEALVRFCREYRVTLWIVGIPDKHRRDHHEALMRIHKIRARLGCAVEIVHPKRTMGPTEED</sequence>
<reference evidence="2 3" key="1">
    <citation type="submission" date="2017-04" db="EMBL/GenBank/DDBJ databases">
        <authorList>
            <person name="Afonso C.L."/>
            <person name="Miller P.J."/>
            <person name="Scott M.A."/>
            <person name="Spackman E."/>
            <person name="Goraichik I."/>
            <person name="Dimitrov K.M."/>
            <person name="Suarez D.L."/>
            <person name="Swayne D.E."/>
        </authorList>
    </citation>
    <scope>NUCLEOTIDE SEQUENCE [LARGE SCALE GENOMIC DNA]</scope>
    <source>
        <strain evidence="2 3">DSM 13146</strain>
    </source>
</reference>
<dbReference type="InterPro" id="IPR006016">
    <property type="entry name" value="UspA"/>
</dbReference>
<dbReference type="AlphaFoldDB" id="A0A1W1WXQ5"/>
<gene>
    <name evidence="2" type="ORF">SAMN02746041_00097</name>
</gene>
<protein>
    <submittedName>
        <fullName evidence="2">Universal stress protein family protein</fullName>
    </submittedName>
</protein>
<evidence type="ECO:0000313" key="3">
    <source>
        <dbReference type="Proteomes" id="UP000192783"/>
    </source>
</evidence>
<feature type="domain" description="UspA" evidence="1">
    <location>
        <begin position="2"/>
        <end position="108"/>
    </location>
</feature>
<dbReference type="EMBL" id="FWXF01000001">
    <property type="protein sequence ID" value="SMC16509.1"/>
    <property type="molecule type" value="Genomic_DNA"/>
</dbReference>
<name>A0A1W1WXQ5_9BACT</name>
<dbReference type="STRING" id="1121390.SAMN02746041_00097"/>
<proteinExistence type="predicted"/>
<dbReference type="Gene3D" id="3.40.50.620">
    <property type="entry name" value="HUPs"/>
    <property type="match status" value="1"/>
</dbReference>